<dbReference type="AlphaFoldDB" id="A0A1V9ZGX0"/>
<accession>A0A1V9ZGX0</accession>
<feature type="domain" description="Phosphatidylinositol N-acetylglucosaminyltransferase subunit H conserved" evidence="4">
    <location>
        <begin position="103"/>
        <end position="166"/>
    </location>
</feature>
<keyword evidence="3" id="KW-0472">Membrane</keyword>
<keyword evidence="3" id="KW-1133">Transmembrane helix</keyword>
<sequence length="196" mass="21646">MDLRITNFGTDAREYTLASSRGSATDAKTLLSVLGLIGSATLITLLYVFTIPTLAPLIGPDYATLLPLPTAAARHDVLTFLVPFYVVLTLFKSSFGGTIVEESVLVIPEIGVQLRKKRRNGSEKFMFIEAKCIRAVVINEAITFADVIYYMAFLVQNEPKMILAFESFRPRVAALHKIFAGTKTLLFPDDSKMTMT</sequence>
<evidence type="ECO:0000259" key="4">
    <source>
        <dbReference type="Pfam" id="PF10181"/>
    </source>
</evidence>
<keyword evidence="3" id="KW-0812">Transmembrane</keyword>
<evidence type="ECO:0000256" key="1">
    <source>
        <dbReference type="ARBA" id="ARBA00004687"/>
    </source>
</evidence>
<gene>
    <name evidence="5" type="ORF">ACHHYP_12339</name>
</gene>
<dbReference type="STRING" id="1202772.A0A1V9ZGX0"/>
<dbReference type="GO" id="GO:0006506">
    <property type="term" value="P:GPI anchor biosynthetic process"/>
    <property type="evidence" value="ECO:0007669"/>
    <property type="project" value="UniProtKB-UniPathway"/>
</dbReference>
<keyword evidence="6" id="KW-1185">Reference proteome</keyword>
<reference evidence="5 6" key="1">
    <citation type="journal article" date="2014" name="Genome Biol. Evol.">
        <title>The secreted proteins of Achlya hypogyna and Thraustotheca clavata identify the ancestral oomycete secretome and reveal gene acquisitions by horizontal gene transfer.</title>
        <authorList>
            <person name="Misner I."/>
            <person name="Blouin N."/>
            <person name="Leonard G."/>
            <person name="Richards T.A."/>
            <person name="Lane C.E."/>
        </authorList>
    </citation>
    <scope>NUCLEOTIDE SEQUENCE [LARGE SCALE GENOMIC DNA]</scope>
    <source>
        <strain evidence="5 6">ATCC 48635</strain>
    </source>
</reference>
<name>A0A1V9ZGX0_ACHHY</name>
<dbReference type="GO" id="GO:0000506">
    <property type="term" value="C:glycosylphosphatidylinositol-N-acetylglucosaminyltransferase (GPI-GnT) complex"/>
    <property type="evidence" value="ECO:0007669"/>
    <property type="project" value="InterPro"/>
</dbReference>
<organism evidence="5 6">
    <name type="scientific">Achlya hypogyna</name>
    <name type="common">Oomycete</name>
    <name type="synonym">Protoachlya hypogyna</name>
    <dbReference type="NCBI Taxonomy" id="1202772"/>
    <lineage>
        <taxon>Eukaryota</taxon>
        <taxon>Sar</taxon>
        <taxon>Stramenopiles</taxon>
        <taxon>Oomycota</taxon>
        <taxon>Saprolegniomycetes</taxon>
        <taxon>Saprolegniales</taxon>
        <taxon>Achlyaceae</taxon>
        <taxon>Achlya</taxon>
    </lineage>
</organism>
<feature type="transmembrane region" description="Helical" evidence="3">
    <location>
        <begin position="30"/>
        <end position="51"/>
    </location>
</feature>
<dbReference type="EMBL" id="JNBR01000120">
    <property type="protein sequence ID" value="OQR97235.1"/>
    <property type="molecule type" value="Genomic_DNA"/>
</dbReference>
<protein>
    <recommendedName>
        <fullName evidence="4">Phosphatidylinositol N-acetylglucosaminyltransferase subunit H conserved domain-containing protein</fullName>
    </recommendedName>
</protein>
<comment type="similarity">
    <text evidence="2">Belongs to the PIGH family.</text>
</comment>
<proteinExistence type="inferred from homology"/>
<dbReference type="Proteomes" id="UP000243579">
    <property type="component" value="Unassembled WGS sequence"/>
</dbReference>
<evidence type="ECO:0000313" key="6">
    <source>
        <dbReference type="Proteomes" id="UP000243579"/>
    </source>
</evidence>
<dbReference type="PANTHER" id="PTHR15231:SF1">
    <property type="entry name" value="PHOSPHATIDYLINOSITOL N-ACETYLGLUCOSAMINYLTRANSFERASE SUBUNIT H"/>
    <property type="match status" value="1"/>
</dbReference>
<dbReference type="Pfam" id="PF10181">
    <property type="entry name" value="PIG-H"/>
    <property type="match status" value="1"/>
</dbReference>
<feature type="transmembrane region" description="Helical" evidence="3">
    <location>
        <begin position="71"/>
        <end position="91"/>
    </location>
</feature>
<dbReference type="OrthoDB" id="6256716at2759"/>
<comment type="pathway">
    <text evidence="1">Glycolipid biosynthesis; glycosylphosphatidylinositol-anchor biosynthesis.</text>
</comment>
<dbReference type="PANTHER" id="PTHR15231">
    <property type="entry name" value="PHOSPHATIDYLINOSITOL N-ACETYLGLUCOSAMINYLTRANSFERASE SUBUNIT H"/>
    <property type="match status" value="1"/>
</dbReference>
<evidence type="ECO:0000313" key="5">
    <source>
        <dbReference type="EMBL" id="OQR97235.1"/>
    </source>
</evidence>
<comment type="caution">
    <text evidence="5">The sequence shown here is derived from an EMBL/GenBank/DDBJ whole genome shotgun (WGS) entry which is preliminary data.</text>
</comment>
<dbReference type="InterPro" id="IPR019328">
    <property type="entry name" value="PIGH-H_dom"/>
</dbReference>
<dbReference type="InterPro" id="IPR044215">
    <property type="entry name" value="PIG-H"/>
</dbReference>
<dbReference type="UniPathway" id="UPA00196"/>
<evidence type="ECO:0000256" key="2">
    <source>
        <dbReference type="ARBA" id="ARBA00009610"/>
    </source>
</evidence>
<evidence type="ECO:0000256" key="3">
    <source>
        <dbReference type="SAM" id="Phobius"/>
    </source>
</evidence>